<feature type="domain" description="Peptidase M48" evidence="9">
    <location>
        <begin position="71"/>
        <end position="251"/>
    </location>
</feature>
<evidence type="ECO:0000256" key="3">
    <source>
        <dbReference type="ARBA" id="ARBA00022723"/>
    </source>
</evidence>
<evidence type="ECO:0000259" key="9">
    <source>
        <dbReference type="Pfam" id="PF01435"/>
    </source>
</evidence>
<organism evidence="10 11">
    <name type="scientific">Chelatococcus daeguensis</name>
    <dbReference type="NCBI Taxonomy" id="444444"/>
    <lineage>
        <taxon>Bacteria</taxon>
        <taxon>Pseudomonadati</taxon>
        <taxon>Pseudomonadota</taxon>
        <taxon>Alphaproteobacteria</taxon>
        <taxon>Hyphomicrobiales</taxon>
        <taxon>Chelatococcaceae</taxon>
        <taxon>Chelatococcus</taxon>
    </lineage>
</organism>
<dbReference type="Proteomes" id="UP000182703">
    <property type="component" value="Chromosome"/>
</dbReference>
<evidence type="ECO:0000256" key="6">
    <source>
        <dbReference type="ARBA" id="ARBA00023049"/>
    </source>
</evidence>
<dbReference type="InterPro" id="IPR001915">
    <property type="entry name" value="Peptidase_M48"/>
</dbReference>
<dbReference type="AlphaFoldDB" id="A0AAC9JT71"/>
<accession>A0AAC9JT71</accession>
<keyword evidence="6" id="KW-0482">Metalloprotease</keyword>
<evidence type="ECO:0000256" key="4">
    <source>
        <dbReference type="ARBA" id="ARBA00022801"/>
    </source>
</evidence>
<dbReference type="Pfam" id="PF01435">
    <property type="entry name" value="Peptidase_M48"/>
    <property type="match status" value="1"/>
</dbReference>
<evidence type="ECO:0000256" key="1">
    <source>
        <dbReference type="ARBA" id="ARBA00001947"/>
    </source>
</evidence>
<protein>
    <submittedName>
        <fullName evidence="10">Zn-dependent protease</fullName>
    </submittedName>
</protein>
<name>A0AAC9JT71_9HYPH</name>
<keyword evidence="5" id="KW-0862">Zinc</keyword>
<evidence type="ECO:0000256" key="8">
    <source>
        <dbReference type="SAM" id="SignalP"/>
    </source>
</evidence>
<sequence length="485" mass="51968">MVLPGRTARLAAGLAMALLLAGCAFDNSRLPDTAPLPPAAPRLTGLDRAASREHQQLVTALGGEYRNARAEQLLQQVVAKLAPASDRPAESYRVTILNSPTVNAFALPTGNVYVTRGLLALANDTSEIAGVLAHEIAHVTARHAVARAEMEQRSMLVSRVVSEVLNDPAASEQVRDETRLSIAGFSRAQELEADRIGVRTIAKAGYDPYGAARFLVSLSRNAELNGSSSRSAQGQNFLSTHPTTPERVSQAIAAARLASSTRAGAADRNAYLNAINGIAYGEDPADGVVQGRRFQHPRLGITFAGPEGFQLDNTAQAVFGVSPDGSHALRLDAVELPPAQSLRDFLASGWIEGMTTQNITETTINGLPAATGTTQGKEWYFQLAAIRVDGAVYRLVYASRDNSTATMRAFRQTLASFRRLSTHEIASIRPRRIALITAQPGDTPESLASRMSAPDRPLERFLVLNGLTAGKPLTPGWTYKIITEE</sequence>
<gene>
    <name evidence="10" type="ORF">BOQ54_02545</name>
</gene>
<dbReference type="CDD" id="cd07324">
    <property type="entry name" value="M48C_Oma1-like"/>
    <property type="match status" value="1"/>
</dbReference>
<dbReference type="GO" id="GO:0016020">
    <property type="term" value="C:membrane"/>
    <property type="evidence" value="ECO:0007669"/>
    <property type="project" value="TreeGrafter"/>
</dbReference>
<comment type="cofactor">
    <cofactor evidence="1">
        <name>Zn(2+)</name>
        <dbReference type="ChEBI" id="CHEBI:29105"/>
    </cofactor>
</comment>
<evidence type="ECO:0000313" key="11">
    <source>
        <dbReference type="Proteomes" id="UP000182703"/>
    </source>
</evidence>
<dbReference type="PANTHER" id="PTHR22726">
    <property type="entry name" value="METALLOENDOPEPTIDASE OMA1"/>
    <property type="match status" value="1"/>
</dbReference>
<dbReference type="GO" id="GO:0004222">
    <property type="term" value="F:metalloendopeptidase activity"/>
    <property type="evidence" value="ECO:0007669"/>
    <property type="project" value="InterPro"/>
</dbReference>
<keyword evidence="11" id="KW-1185">Reference proteome</keyword>
<dbReference type="Gene3D" id="3.30.2010.10">
    <property type="entry name" value="Metalloproteases ('zincins'), catalytic domain"/>
    <property type="match status" value="1"/>
</dbReference>
<keyword evidence="4" id="KW-0378">Hydrolase</keyword>
<keyword evidence="3" id="KW-0479">Metal-binding</keyword>
<evidence type="ECO:0000256" key="2">
    <source>
        <dbReference type="ARBA" id="ARBA00022670"/>
    </source>
</evidence>
<proteinExistence type="predicted"/>
<feature type="signal peptide" evidence="8">
    <location>
        <begin position="1"/>
        <end position="26"/>
    </location>
</feature>
<feature type="chain" id="PRO_5042183143" evidence="8">
    <location>
        <begin position="27"/>
        <end position="485"/>
    </location>
</feature>
<dbReference type="PROSITE" id="PS51257">
    <property type="entry name" value="PROKAR_LIPOPROTEIN"/>
    <property type="match status" value="1"/>
</dbReference>
<dbReference type="InterPro" id="IPR051156">
    <property type="entry name" value="Mito/Outer_Membr_Metalloprot"/>
</dbReference>
<evidence type="ECO:0000313" key="10">
    <source>
        <dbReference type="EMBL" id="APF38851.1"/>
    </source>
</evidence>
<dbReference type="KEGG" id="cdq:BOQ54_02545"/>
<reference evidence="10 11" key="1">
    <citation type="submission" date="2016-11" db="EMBL/GenBank/DDBJ databases">
        <title>Complete genome sequence of the aerobically denitrifying bacterium Chelatococcus daeguensis TAD1.</title>
        <authorList>
            <person name="Yang Y."/>
            <person name="Huang S."/>
            <person name="Lin E."/>
        </authorList>
    </citation>
    <scope>NUCLEOTIDE SEQUENCE [LARGE SCALE GENOMIC DNA]</scope>
    <source>
        <strain evidence="10 11">TAD1</strain>
    </source>
</reference>
<dbReference type="GO" id="GO:0046872">
    <property type="term" value="F:metal ion binding"/>
    <property type="evidence" value="ECO:0007669"/>
    <property type="project" value="UniProtKB-KW"/>
</dbReference>
<dbReference type="PANTHER" id="PTHR22726:SF1">
    <property type="entry name" value="METALLOENDOPEPTIDASE OMA1, MITOCHONDRIAL"/>
    <property type="match status" value="1"/>
</dbReference>
<keyword evidence="8" id="KW-0732">Signal</keyword>
<keyword evidence="2 10" id="KW-0645">Protease</keyword>
<dbReference type="GO" id="GO:0051603">
    <property type="term" value="P:proteolysis involved in protein catabolic process"/>
    <property type="evidence" value="ECO:0007669"/>
    <property type="project" value="TreeGrafter"/>
</dbReference>
<evidence type="ECO:0000256" key="7">
    <source>
        <dbReference type="SAM" id="MobiDB-lite"/>
    </source>
</evidence>
<dbReference type="EMBL" id="CP018095">
    <property type="protein sequence ID" value="APF38851.1"/>
    <property type="molecule type" value="Genomic_DNA"/>
</dbReference>
<evidence type="ECO:0000256" key="5">
    <source>
        <dbReference type="ARBA" id="ARBA00022833"/>
    </source>
</evidence>
<feature type="region of interest" description="Disordered" evidence="7">
    <location>
        <begin position="225"/>
        <end position="244"/>
    </location>
</feature>